<keyword evidence="2" id="KW-1185">Reference proteome</keyword>
<sequence>MENTKKITIFNLELGFNQSVLCERIAEKYGVTVVGMQLAPDGKSAIASVVAPQTNRIRMVELEEFEELAPTINYKSLMA</sequence>
<dbReference type="RefSeq" id="WP_064381925.1">
    <property type="nucleotide sequence ID" value="NZ_CP014205.2"/>
</dbReference>
<accession>A0ABM5ZM06</accession>
<organism evidence="1 2">
    <name type="scientific">Pseudomonas glycinae</name>
    <dbReference type="NCBI Taxonomy" id="1785145"/>
    <lineage>
        <taxon>Bacteria</taxon>
        <taxon>Pseudomonadati</taxon>
        <taxon>Pseudomonadota</taxon>
        <taxon>Gammaproteobacteria</taxon>
        <taxon>Pseudomonadales</taxon>
        <taxon>Pseudomonadaceae</taxon>
        <taxon>Pseudomonas</taxon>
    </lineage>
</organism>
<name>A0ABM5ZM06_9PSED</name>
<dbReference type="EMBL" id="CP014205">
    <property type="protein sequence ID" value="AMQ84612.1"/>
    <property type="molecule type" value="Genomic_DNA"/>
</dbReference>
<proteinExistence type="predicted"/>
<protein>
    <submittedName>
        <fullName evidence="1">Uncharacterized protein</fullName>
    </submittedName>
</protein>
<gene>
    <name evidence="1" type="ORF">AWU82_15235</name>
</gene>
<evidence type="ECO:0000313" key="2">
    <source>
        <dbReference type="Proteomes" id="UP000075187"/>
    </source>
</evidence>
<dbReference type="Proteomes" id="UP000075187">
    <property type="component" value="Chromosome"/>
</dbReference>
<reference evidence="1" key="1">
    <citation type="submission" date="2017-12" db="EMBL/GenBank/DDBJ databases">
        <title>Pseudomonas sp. MS586 complete sequence.</title>
        <authorList>
            <person name="Lu S."/>
            <person name="Deng P."/>
        </authorList>
    </citation>
    <scope>NUCLEOTIDE SEQUENCE</scope>
    <source>
        <strain evidence="1">MS586</strain>
    </source>
</reference>
<evidence type="ECO:0000313" key="1">
    <source>
        <dbReference type="EMBL" id="AMQ84612.1"/>
    </source>
</evidence>